<evidence type="ECO:0000313" key="3">
    <source>
        <dbReference type="Proteomes" id="UP000306912"/>
    </source>
</evidence>
<dbReference type="Pfam" id="PF01381">
    <property type="entry name" value="HTH_3"/>
    <property type="match status" value="1"/>
</dbReference>
<dbReference type="Proteomes" id="UP000306912">
    <property type="component" value="Unassembled WGS sequence"/>
</dbReference>
<dbReference type="AlphaFoldDB" id="A0A5R8Q6P9"/>
<dbReference type="SUPFAM" id="SSF47413">
    <property type="entry name" value="lambda repressor-like DNA-binding domains"/>
    <property type="match status" value="1"/>
</dbReference>
<keyword evidence="3" id="KW-1185">Reference proteome</keyword>
<name>A0A5R8Q6P9_9FIRM</name>
<dbReference type="InterPro" id="IPR010982">
    <property type="entry name" value="Lambda_DNA-bd_dom_sf"/>
</dbReference>
<reference evidence="2 3" key="1">
    <citation type="submission" date="2019-05" db="EMBL/GenBank/DDBJ databases">
        <title>Culicoidintestinum kansasii gen. nov., sp. nov. from the gastrointestinal tract of the biting midge, Culicoides sonorensis.</title>
        <authorList>
            <person name="Neupane S."/>
            <person name="Ghosh A."/>
            <person name="Gunther S."/>
            <person name="Martin K."/>
            <person name="Zurek L."/>
        </authorList>
    </citation>
    <scope>NUCLEOTIDE SEQUENCE [LARGE SCALE GENOMIC DNA]</scope>
    <source>
        <strain evidence="2 3">CS-1</strain>
    </source>
</reference>
<dbReference type="PROSITE" id="PS50943">
    <property type="entry name" value="HTH_CROC1"/>
    <property type="match status" value="1"/>
</dbReference>
<dbReference type="OrthoDB" id="9811208at2"/>
<dbReference type="EMBL" id="VBWP01000018">
    <property type="protein sequence ID" value="TLG70296.1"/>
    <property type="molecule type" value="Genomic_DNA"/>
</dbReference>
<dbReference type="InterPro" id="IPR001387">
    <property type="entry name" value="Cro/C1-type_HTH"/>
</dbReference>
<comment type="caution">
    <text evidence="2">The sequence shown here is derived from an EMBL/GenBank/DDBJ whole genome shotgun (WGS) entry which is preliminary data.</text>
</comment>
<accession>A0A5R8Q6P9</accession>
<gene>
    <name evidence="2" type="ORF">FEZ08_11820</name>
</gene>
<organism evidence="2 3">
    <name type="scientific">Culicoidibacter larvae</name>
    <dbReference type="NCBI Taxonomy" id="2579976"/>
    <lineage>
        <taxon>Bacteria</taxon>
        <taxon>Bacillati</taxon>
        <taxon>Bacillota</taxon>
        <taxon>Culicoidibacteria</taxon>
        <taxon>Culicoidibacterales</taxon>
        <taxon>Culicoidibacteraceae</taxon>
        <taxon>Culicoidibacter</taxon>
    </lineage>
</organism>
<feature type="domain" description="HTH cro/C1-type" evidence="1">
    <location>
        <begin position="25"/>
        <end position="64"/>
    </location>
</feature>
<protein>
    <submittedName>
        <fullName evidence="2">Helix-turn-helix transcriptional regulator</fullName>
    </submittedName>
</protein>
<evidence type="ECO:0000313" key="2">
    <source>
        <dbReference type="EMBL" id="TLG70296.1"/>
    </source>
</evidence>
<proteinExistence type="predicted"/>
<sequence length="111" mass="12683">MMNTFSRRFEMLCKKHNIKPTSLSFSDEIGINKSTINNYSTGTSPTAENIVKISKYFNVSSDYLLGLTNLPDRIDNFVSSNMELDITNLTENQLAEVQNYINYLKNNNSDK</sequence>
<dbReference type="RefSeq" id="WP_138192674.1">
    <property type="nucleotide sequence ID" value="NZ_VBWP01000018.1"/>
</dbReference>
<dbReference type="InParanoid" id="A0A5R8Q6P9"/>
<evidence type="ECO:0000259" key="1">
    <source>
        <dbReference type="PROSITE" id="PS50943"/>
    </source>
</evidence>
<dbReference type="CDD" id="cd00093">
    <property type="entry name" value="HTH_XRE"/>
    <property type="match status" value="1"/>
</dbReference>
<dbReference type="Gene3D" id="1.10.260.40">
    <property type="entry name" value="lambda repressor-like DNA-binding domains"/>
    <property type="match status" value="1"/>
</dbReference>
<dbReference type="GO" id="GO:0003677">
    <property type="term" value="F:DNA binding"/>
    <property type="evidence" value="ECO:0007669"/>
    <property type="project" value="InterPro"/>
</dbReference>